<evidence type="ECO:0000313" key="2">
    <source>
        <dbReference type="EMBL" id="ALI98470.1"/>
    </source>
</evidence>
<organism evidence="2 3">
    <name type="scientific">Rufibacter tibetensis</name>
    <dbReference type="NCBI Taxonomy" id="512763"/>
    <lineage>
        <taxon>Bacteria</taxon>
        <taxon>Pseudomonadati</taxon>
        <taxon>Bacteroidota</taxon>
        <taxon>Cytophagia</taxon>
        <taxon>Cytophagales</taxon>
        <taxon>Hymenobacteraceae</taxon>
        <taxon>Rufibacter</taxon>
    </lineage>
</organism>
<dbReference type="KEGG" id="rti:DC20_05110"/>
<dbReference type="OrthoDB" id="9974624at2"/>
<dbReference type="EMBL" id="CP012643">
    <property type="protein sequence ID" value="ALI98470.1"/>
    <property type="molecule type" value="Genomic_DNA"/>
</dbReference>
<keyword evidence="3" id="KW-1185">Reference proteome</keyword>
<accession>A0A0P0CH53</accession>
<evidence type="ECO:0000256" key="1">
    <source>
        <dbReference type="SAM" id="Phobius"/>
    </source>
</evidence>
<reference evidence="2 3" key="1">
    <citation type="submission" date="2015-08" db="EMBL/GenBank/DDBJ databases">
        <title>Complete genome sequence of Rufibacter tibetensis strain 1351t, a radiation-resistant bacterium from tibet plateau.</title>
        <authorList>
            <person name="Dai J."/>
        </authorList>
    </citation>
    <scope>NUCLEOTIDE SEQUENCE [LARGE SCALE GENOMIC DNA]</scope>
    <source>
        <strain evidence="2 3">1351</strain>
    </source>
</reference>
<dbReference type="AlphaFoldDB" id="A0A0P0CH53"/>
<keyword evidence="1" id="KW-1133">Transmembrane helix</keyword>
<dbReference type="RefSeq" id="WP_062542842.1">
    <property type="nucleotide sequence ID" value="NZ_CP012643.1"/>
</dbReference>
<evidence type="ECO:0000313" key="3">
    <source>
        <dbReference type="Proteomes" id="UP000061382"/>
    </source>
</evidence>
<keyword evidence="1" id="KW-0472">Membrane</keyword>
<dbReference type="PATRIC" id="fig|512763.3.peg.1132"/>
<name>A0A0P0CH53_9BACT</name>
<sequence>MNLIYLLLLLGVVITDILLFTHIAQLLRAPSDTSVALGVCFFVALAVVNYFLIRFLLSKIKNQ</sequence>
<dbReference type="Proteomes" id="UP000061382">
    <property type="component" value="Chromosome"/>
</dbReference>
<feature type="transmembrane region" description="Helical" evidence="1">
    <location>
        <begin position="35"/>
        <end position="57"/>
    </location>
</feature>
<dbReference type="STRING" id="512763.DC20_05110"/>
<gene>
    <name evidence="2" type="ORF">DC20_05110</name>
</gene>
<keyword evidence="1" id="KW-0812">Transmembrane</keyword>
<protein>
    <submittedName>
        <fullName evidence="2">Uncharacterized protein</fullName>
    </submittedName>
</protein>
<proteinExistence type="predicted"/>